<dbReference type="Proteomes" id="UP000335538">
    <property type="component" value="Unassembled WGS sequence"/>
</dbReference>
<evidence type="ECO:0000313" key="3">
    <source>
        <dbReference type="EMBL" id="VVE83069.1"/>
    </source>
</evidence>
<gene>
    <name evidence="3" type="ORF">PSP31121_04074</name>
</gene>
<proteinExistence type="predicted"/>
<accession>A0A5E5BAT0</accession>
<dbReference type="GO" id="GO:0016020">
    <property type="term" value="C:membrane"/>
    <property type="evidence" value="ECO:0007669"/>
    <property type="project" value="TreeGrafter"/>
</dbReference>
<evidence type="ECO:0000259" key="2">
    <source>
        <dbReference type="Pfam" id="PF12697"/>
    </source>
</evidence>
<evidence type="ECO:0000313" key="4">
    <source>
        <dbReference type="Proteomes" id="UP000335538"/>
    </source>
</evidence>
<reference evidence="3 4" key="1">
    <citation type="submission" date="2019-08" db="EMBL/GenBank/DDBJ databases">
        <authorList>
            <person name="Peeters C."/>
        </authorList>
    </citation>
    <scope>NUCLEOTIDE SEQUENCE [LARGE SCALE GENOMIC DNA]</scope>
    <source>
        <strain evidence="3 4">LMG 31121</strain>
    </source>
</reference>
<dbReference type="PANTHER" id="PTHR43798">
    <property type="entry name" value="MONOACYLGLYCEROL LIPASE"/>
    <property type="match status" value="1"/>
</dbReference>
<dbReference type="InterPro" id="IPR029058">
    <property type="entry name" value="AB_hydrolase_fold"/>
</dbReference>
<keyword evidence="1 3" id="KW-0378">Hydrolase</keyword>
<sequence>MKTPSHPIRTGVNVPNTFHRVGNGPHPVLVLHGWFGDAHSFEPIEPWLNSHAFSYVFMDYRGYGSMQQTRGAYTIDEIASDALTLADALGFHTFSLIGHSMGGMAIERIATRAPDRVRALVAVAPVPCGGISYDAATRRLLEDAAGHVDNRRTIIDRSTGGRLPSSWVEWKAAYSAMHSSQEAFAAYFHAWADTDFSDEIVGQHRVKVLVGEHDPTFNAGLMAKTYLRRYPEATVEILENAGHYPMNETPLALVRAIETFLAERATVETMHATAR</sequence>
<organism evidence="3 4">
    <name type="scientific">Pandoraea sputorum</name>
    <dbReference type="NCBI Taxonomy" id="93222"/>
    <lineage>
        <taxon>Bacteria</taxon>
        <taxon>Pseudomonadati</taxon>
        <taxon>Pseudomonadota</taxon>
        <taxon>Betaproteobacteria</taxon>
        <taxon>Burkholderiales</taxon>
        <taxon>Burkholderiaceae</taxon>
        <taxon>Pandoraea</taxon>
    </lineage>
</organism>
<dbReference type="InterPro" id="IPR050266">
    <property type="entry name" value="AB_hydrolase_sf"/>
</dbReference>
<name>A0A5E5BAT0_9BURK</name>
<dbReference type="EMBL" id="CABPSR010000012">
    <property type="protein sequence ID" value="VVE83069.1"/>
    <property type="molecule type" value="Genomic_DNA"/>
</dbReference>
<evidence type="ECO:0000256" key="1">
    <source>
        <dbReference type="ARBA" id="ARBA00022801"/>
    </source>
</evidence>
<protein>
    <submittedName>
        <fullName evidence="3">Alpha/beta hydrolase</fullName>
    </submittedName>
</protein>
<dbReference type="PANTHER" id="PTHR43798:SF31">
    <property type="entry name" value="AB HYDROLASE SUPERFAMILY PROTEIN YCLE"/>
    <property type="match status" value="1"/>
</dbReference>
<dbReference type="AlphaFoldDB" id="A0A5E5BAT0"/>
<dbReference type="InterPro" id="IPR000073">
    <property type="entry name" value="AB_hydrolase_1"/>
</dbReference>
<dbReference type="Gene3D" id="3.40.50.1820">
    <property type="entry name" value="alpha/beta hydrolase"/>
    <property type="match status" value="1"/>
</dbReference>
<dbReference type="SUPFAM" id="SSF53474">
    <property type="entry name" value="alpha/beta-Hydrolases"/>
    <property type="match status" value="1"/>
</dbReference>
<dbReference type="GO" id="GO:0016787">
    <property type="term" value="F:hydrolase activity"/>
    <property type="evidence" value="ECO:0007669"/>
    <property type="project" value="UniProtKB-KW"/>
</dbReference>
<dbReference type="Pfam" id="PF12697">
    <property type="entry name" value="Abhydrolase_6"/>
    <property type="match status" value="1"/>
</dbReference>
<feature type="domain" description="AB hydrolase-1" evidence="2">
    <location>
        <begin position="28"/>
        <end position="255"/>
    </location>
</feature>